<dbReference type="InterPro" id="IPR007763">
    <property type="entry name" value="NDUFA12"/>
</dbReference>
<dbReference type="GO" id="GO:0005743">
    <property type="term" value="C:mitochondrial inner membrane"/>
    <property type="evidence" value="ECO:0007669"/>
    <property type="project" value="UniProtKB-SubCell"/>
</dbReference>
<dbReference type="Proteomes" id="UP000006671">
    <property type="component" value="Unassembled WGS sequence"/>
</dbReference>
<keyword evidence="2" id="KW-0813">Transport</keyword>
<comment type="function">
    <text evidence="2">Accessory subunit of the mitochondrial membrane respiratory chain NADH dehydrogenase (Complex I), that is believed not to be involved in catalysis. Complex I functions in the transfer of electrons from NADH to the respiratory chain. The immediate electron acceptor for the enzyme is believed to be ubiquinone.</text>
</comment>
<evidence type="ECO:0000256" key="3">
    <source>
        <dbReference type="SAM" id="MobiDB-lite"/>
    </source>
</evidence>
<dbReference type="RefSeq" id="XP_002676207.1">
    <property type="nucleotide sequence ID" value="XM_002676161.1"/>
</dbReference>
<accession>D2VI78</accession>
<keyword evidence="2" id="KW-0249">Electron transport</keyword>
<comment type="subcellular location">
    <subcellularLocation>
        <location evidence="2">Mitochondrion inner membrane</location>
        <topology evidence="2">Peripheral membrane protein</topology>
        <orientation evidence="2">Matrix side</orientation>
    </subcellularLocation>
</comment>
<dbReference type="OMA" id="PLEWVSW"/>
<protein>
    <recommendedName>
        <fullName evidence="2">NADH dehydrogenase [ubiquinone] 1 alpha subcomplex subunit 12</fullName>
    </recommendedName>
</protein>
<dbReference type="AlphaFoldDB" id="D2VI78"/>
<feature type="compositionally biased region" description="Polar residues" evidence="3">
    <location>
        <begin position="258"/>
        <end position="269"/>
    </location>
</feature>
<evidence type="ECO:0000313" key="5">
    <source>
        <dbReference type="Proteomes" id="UP000006671"/>
    </source>
</evidence>
<dbReference type="PANTHER" id="PTHR12910:SF12">
    <property type="entry name" value="NADH DEHYDROGENASE [UBIQUINONE] 1 ALPHA SUBCOMPLEX SUBUNIT 12"/>
    <property type="match status" value="1"/>
</dbReference>
<sequence>MSNLFNKVKKLVSSAASTISGSSTRTFVGKDIKGNSYFLEVDTGKEKRTVEYSKGYDTSALHLPQDLPLEWVSWLKYLREKPPTEKESKILADYREKLKANGEKWDEEQRRLFLQNQANEGNARNNIRSENENYRPSDTPPSFQFVADRLKEEGKLSNEAATLTEEFEGGDKSQNVRLSKMLSASGELKSTYSAKEMEQLRRGSKIAQYEEEQAKSEKDPFAHLIPDARYKRNRTDEDVQQLLNQAAEEFDLPKDMRNPSNLTQEQIRNVSKHYSKSRTSPFLGKKPQVRANSGFVNNEEEK</sequence>
<dbReference type="InParanoid" id="D2VI78"/>
<dbReference type="OrthoDB" id="10255576at2759"/>
<comment type="similarity">
    <text evidence="1 2">Belongs to the complex I NDUFA12 subunit family.</text>
</comment>
<dbReference type="GO" id="GO:0045271">
    <property type="term" value="C:respiratory chain complex I"/>
    <property type="evidence" value="ECO:0007669"/>
    <property type="project" value="InterPro"/>
</dbReference>
<reference evidence="4 5" key="1">
    <citation type="journal article" date="2010" name="Cell">
        <title>The genome of Naegleria gruberi illuminates early eukaryotic versatility.</title>
        <authorList>
            <person name="Fritz-Laylin L.K."/>
            <person name="Prochnik S.E."/>
            <person name="Ginger M.L."/>
            <person name="Dacks J.B."/>
            <person name="Carpenter M.L."/>
            <person name="Field M.C."/>
            <person name="Kuo A."/>
            <person name="Paredez A."/>
            <person name="Chapman J."/>
            <person name="Pham J."/>
            <person name="Shu S."/>
            <person name="Neupane R."/>
            <person name="Cipriano M."/>
            <person name="Mancuso J."/>
            <person name="Tu H."/>
            <person name="Salamov A."/>
            <person name="Lindquist E."/>
            <person name="Shapiro H."/>
            <person name="Lucas S."/>
            <person name="Grigoriev I.V."/>
            <person name="Cande W.Z."/>
            <person name="Fulton C."/>
            <person name="Rokhsar D.S."/>
            <person name="Dawson S.C."/>
        </authorList>
    </citation>
    <scope>NUCLEOTIDE SEQUENCE [LARGE SCALE GENOMIC DNA]</scope>
    <source>
        <strain evidence="4 5">NEG-M</strain>
    </source>
</reference>
<keyword evidence="2" id="KW-0679">Respiratory chain</keyword>
<organism evidence="5">
    <name type="scientific">Naegleria gruberi</name>
    <name type="common">Amoeba</name>
    <dbReference type="NCBI Taxonomy" id="5762"/>
    <lineage>
        <taxon>Eukaryota</taxon>
        <taxon>Discoba</taxon>
        <taxon>Heterolobosea</taxon>
        <taxon>Tetramitia</taxon>
        <taxon>Eutetramitia</taxon>
        <taxon>Vahlkampfiidae</taxon>
        <taxon>Naegleria</taxon>
    </lineage>
</organism>
<keyword evidence="5" id="KW-1185">Reference proteome</keyword>
<feature type="region of interest" description="Disordered" evidence="3">
    <location>
        <begin position="204"/>
        <end position="302"/>
    </location>
</feature>
<evidence type="ECO:0000313" key="4">
    <source>
        <dbReference type="EMBL" id="EFC43463.1"/>
    </source>
</evidence>
<feature type="compositionally biased region" description="Basic and acidic residues" evidence="3">
    <location>
        <begin position="212"/>
        <end position="237"/>
    </location>
</feature>
<proteinExistence type="inferred from homology"/>
<keyword evidence="2" id="KW-0472">Membrane</keyword>
<evidence type="ECO:0000256" key="1">
    <source>
        <dbReference type="ARBA" id="ARBA00007355"/>
    </source>
</evidence>
<dbReference type="Pfam" id="PF05071">
    <property type="entry name" value="NDUFA12"/>
    <property type="match status" value="1"/>
</dbReference>
<dbReference type="PANTHER" id="PTHR12910">
    <property type="entry name" value="NADH-UBIQUINONE OXIDOREDUCTASE SUBUNIT B17.2"/>
    <property type="match status" value="1"/>
</dbReference>
<keyword evidence="2" id="KW-0999">Mitochondrion inner membrane</keyword>
<feature type="region of interest" description="Disordered" evidence="3">
    <location>
        <begin position="116"/>
        <end position="140"/>
    </location>
</feature>
<dbReference type="VEuPathDB" id="AmoebaDB:NAEGRDRAFT_80058"/>
<gene>
    <name evidence="4" type="ORF">NAEGRDRAFT_80058</name>
</gene>
<dbReference type="EMBL" id="GG738873">
    <property type="protein sequence ID" value="EFC43463.1"/>
    <property type="molecule type" value="Genomic_DNA"/>
</dbReference>
<dbReference type="GeneID" id="8853119"/>
<evidence type="ECO:0000256" key="2">
    <source>
        <dbReference type="RuleBase" id="RU363103"/>
    </source>
</evidence>
<name>D2VI78_NAEGR</name>
<keyword evidence="2" id="KW-0496">Mitochondrion</keyword>
<feature type="compositionally biased region" description="Polar residues" evidence="3">
    <location>
        <begin position="116"/>
        <end position="126"/>
    </location>
</feature>
<dbReference type="KEGG" id="ngr:NAEGRDRAFT_80058"/>